<feature type="transmembrane region" description="Helical" evidence="4">
    <location>
        <begin position="21"/>
        <end position="39"/>
    </location>
</feature>
<keyword evidence="4" id="KW-0472">Membrane</keyword>
<evidence type="ECO:0000256" key="3">
    <source>
        <dbReference type="PROSITE-ProRule" id="PRU00284"/>
    </source>
</evidence>
<dbReference type="RefSeq" id="WP_308419156.1">
    <property type="nucleotide sequence ID" value="NZ_JACHHN010000004.1"/>
</dbReference>
<dbReference type="Pfam" id="PF00015">
    <property type="entry name" value="MCPsignal"/>
    <property type="match status" value="1"/>
</dbReference>
<dbReference type="PANTHER" id="PTHR32089">
    <property type="entry name" value="METHYL-ACCEPTING CHEMOTAXIS PROTEIN MCPB"/>
    <property type="match status" value="1"/>
</dbReference>
<gene>
    <name evidence="6" type="ORF">HNQ50_002359</name>
</gene>
<dbReference type="SUPFAM" id="SSF58104">
    <property type="entry name" value="Methyl-accepting chemotaxis protein (MCP) signaling domain"/>
    <property type="match status" value="1"/>
</dbReference>
<dbReference type="GO" id="GO:0007165">
    <property type="term" value="P:signal transduction"/>
    <property type="evidence" value="ECO:0007669"/>
    <property type="project" value="UniProtKB-KW"/>
</dbReference>
<dbReference type="GO" id="GO:0004888">
    <property type="term" value="F:transmembrane signaling receptor activity"/>
    <property type="evidence" value="ECO:0007669"/>
    <property type="project" value="InterPro"/>
</dbReference>
<organism evidence="6 7">
    <name type="scientific">Silvimonas terrae</name>
    <dbReference type="NCBI Taxonomy" id="300266"/>
    <lineage>
        <taxon>Bacteria</taxon>
        <taxon>Pseudomonadati</taxon>
        <taxon>Pseudomonadota</taxon>
        <taxon>Betaproteobacteria</taxon>
        <taxon>Neisseriales</taxon>
        <taxon>Chitinibacteraceae</taxon>
        <taxon>Silvimonas</taxon>
    </lineage>
</organism>
<dbReference type="PRINTS" id="PR00260">
    <property type="entry name" value="CHEMTRNSDUCR"/>
</dbReference>
<reference evidence="6 7" key="1">
    <citation type="submission" date="2020-08" db="EMBL/GenBank/DDBJ databases">
        <title>Genomic Encyclopedia of Type Strains, Phase IV (KMG-IV): sequencing the most valuable type-strain genomes for metagenomic binning, comparative biology and taxonomic classification.</title>
        <authorList>
            <person name="Goeker M."/>
        </authorList>
    </citation>
    <scope>NUCLEOTIDE SEQUENCE [LARGE SCALE GENOMIC DNA]</scope>
    <source>
        <strain evidence="6 7">DSM 18233</strain>
    </source>
</reference>
<comment type="caution">
    <text evidence="6">The sequence shown here is derived from an EMBL/GenBank/DDBJ whole genome shotgun (WGS) entry which is preliminary data.</text>
</comment>
<comment type="similarity">
    <text evidence="2">Belongs to the methyl-accepting chemotaxis (MCP) protein family.</text>
</comment>
<evidence type="ECO:0000313" key="7">
    <source>
        <dbReference type="Proteomes" id="UP000543030"/>
    </source>
</evidence>
<evidence type="ECO:0000256" key="1">
    <source>
        <dbReference type="ARBA" id="ARBA00023224"/>
    </source>
</evidence>
<dbReference type="Proteomes" id="UP000543030">
    <property type="component" value="Unassembled WGS sequence"/>
</dbReference>
<name>A0A840RDR1_9NEIS</name>
<feature type="domain" description="Methyl-accepting transducer" evidence="5">
    <location>
        <begin position="151"/>
        <end position="320"/>
    </location>
</feature>
<evidence type="ECO:0000313" key="6">
    <source>
        <dbReference type="EMBL" id="MBB5191629.1"/>
    </source>
</evidence>
<accession>A0A840RDR1</accession>
<dbReference type="InterPro" id="IPR004090">
    <property type="entry name" value="Chemotax_Me-accpt_rcpt"/>
</dbReference>
<evidence type="ECO:0000259" key="5">
    <source>
        <dbReference type="PROSITE" id="PS50111"/>
    </source>
</evidence>
<keyword evidence="4" id="KW-1133">Transmembrane helix</keyword>
<dbReference type="AlphaFoldDB" id="A0A840RDR1"/>
<proteinExistence type="inferred from homology"/>
<dbReference type="PANTHER" id="PTHR32089:SF112">
    <property type="entry name" value="LYSOZYME-LIKE PROTEIN-RELATED"/>
    <property type="match status" value="1"/>
</dbReference>
<keyword evidence="4" id="KW-0812">Transmembrane</keyword>
<evidence type="ECO:0000256" key="4">
    <source>
        <dbReference type="SAM" id="Phobius"/>
    </source>
</evidence>
<dbReference type="PROSITE" id="PS50111">
    <property type="entry name" value="CHEMOTAXIS_TRANSDUC_2"/>
    <property type="match status" value="1"/>
</dbReference>
<protein>
    <submittedName>
        <fullName evidence="6">Methyl-accepting chemotaxis protein</fullName>
    </submittedName>
</protein>
<dbReference type="GO" id="GO:0006935">
    <property type="term" value="P:chemotaxis"/>
    <property type="evidence" value="ECO:0007669"/>
    <property type="project" value="InterPro"/>
</dbReference>
<dbReference type="SMART" id="SM00283">
    <property type="entry name" value="MA"/>
    <property type="match status" value="1"/>
</dbReference>
<dbReference type="Gene3D" id="1.10.287.950">
    <property type="entry name" value="Methyl-accepting chemotaxis protein"/>
    <property type="match status" value="1"/>
</dbReference>
<dbReference type="GO" id="GO:0016020">
    <property type="term" value="C:membrane"/>
    <property type="evidence" value="ECO:0007669"/>
    <property type="project" value="InterPro"/>
</dbReference>
<dbReference type="InterPro" id="IPR004089">
    <property type="entry name" value="MCPsignal_dom"/>
</dbReference>
<evidence type="ECO:0000256" key="2">
    <source>
        <dbReference type="ARBA" id="ARBA00029447"/>
    </source>
</evidence>
<sequence length="391" mass="41720">MSSLGLVSGLDGKGSAVKQQQIAWAVLGFFNLLLASVLAGVWWQGLLLGLVVAAIGGWLVMQSGQRTASLDVHVADVSAAVEPVAAKYVRLPELVTGVVPLWGRNIELARSQTRDAVDNLVVRFGGINQQLGQAVGLAASGSGGNMLHMIDDARSQLDGIIAALQEVLQARETLLKEIEGLGQFNAELQRMAADVAHIAGQTNLLALNAAIEAARAGEAGRGFAVVADEVRKLSNMSGETGKRIATKIESINHTIESALNAASDISREEARMIEHSQGVISGVVENFQQAAGQLADTVGQLEQESRAVEHEVQQVLVNLQFQDRISQILEHVKLDMEKLAGLLESRQALPDERTWFADLERSYTTLEQRYAHQGQGGAPVAAAPSGGIEFF</sequence>
<keyword evidence="7" id="KW-1185">Reference proteome</keyword>
<keyword evidence="1 3" id="KW-0807">Transducer</keyword>
<dbReference type="EMBL" id="JACHHN010000004">
    <property type="protein sequence ID" value="MBB5191629.1"/>
    <property type="molecule type" value="Genomic_DNA"/>
</dbReference>